<evidence type="ECO:0000313" key="6">
    <source>
        <dbReference type="EMBL" id="TRX87856.1"/>
    </source>
</evidence>
<keyword evidence="5" id="KW-0732">Signal</keyword>
<dbReference type="GO" id="GO:0006508">
    <property type="term" value="P:proteolysis"/>
    <property type="evidence" value="ECO:0007669"/>
    <property type="project" value="UniProtKB-KW"/>
</dbReference>
<dbReference type="PANTHER" id="PTHR36175:SF1">
    <property type="entry name" value="CYANOPHYCINASE"/>
    <property type="match status" value="1"/>
</dbReference>
<evidence type="ECO:0008006" key="8">
    <source>
        <dbReference type="Google" id="ProtNLM"/>
    </source>
</evidence>
<dbReference type="SUPFAM" id="SSF52317">
    <property type="entry name" value="Class I glutamine amidotransferase-like"/>
    <property type="match status" value="1"/>
</dbReference>
<evidence type="ECO:0000256" key="1">
    <source>
        <dbReference type="ARBA" id="ARBA00006534"/>
    </source>
</evidence>
<feature type="signal peptide" evidence="5">
    <location>
        <begin position="1"/>
        <end position="21"/>
    </location>
</feature>
<dbReference type="EMBL" id="VFLP01000114">
    <property type="protein sequence ID" value="TRX87856.1"/>
    <property type="molecule type" value="Genomic_DNA"/>
</dbReference>
<dbReference type="OrthoDB" id="4666063at2759"/>
<keyword evidence="3" id="KW-0378">Hydrolase</keyword>
<dbReference type="GO" id="GO:0008236">
    <property type="term" value="F:serine-type peptidase activity"/>
    <property type="evidence" value="ECO:0007669"/>
    <property type="project" value="UniProtKB-KW"/>
</dbReference>
<evidence type="ECO:0000256" key="5">
    <source>
        <dbReference type="SAM" id="SignalP"/>
    </source>
</evidence>
<dbReference type="InterPro" id="IPR029062">
    <property type="entry name" value="Class_I_gatase-like"/>
</dbReference>
<organism evidence="6 7">
    <name type="scientific">Xylaria flabelliformis</name>
    <dbReference type="NCBI Taxonomy" id="2512241"/>
    <lineage>
        <taxon>Eukaryota</taxon>
        <taxon>Fungi</taxon>
        <taxon>Dikarya</taxon>
        <taxon>Ascomycota</taxon>
        <taxon>Pezizomycotina</taxon>
        <taxon>Sordariomycetes</taxon>
        <taxon>Xylariomycetidae</taxon>
        <taxon>Xylariales</taxon>
        <taxon>Xylariaceae</taxon>
        <taxon>Xylaria</taxon>
    </lineage>
</organism>
<dbReference type="Proteomes" id="UP000319160">
    <property type="component" value="Unassembled WGS sequence"/>
</dbReference>
<dbReference type="AlphaFoldDB" id="A0A553HIW5"/>
<protein>
    <recommendedName>
        <fullName evidence="8">Cyanophycinase</fullName>
    </recommendedName>
</protein>
<proteinExistence type="inferred from homology"/>
<dbReference type="Pfam" id="PF03575">
    <property type="entry name" value="Peptidase_S51"/>
    <property type="match status" value="1"/>
</dbReference>
<dbReference type="CDD" id="cd03145">
    <property type="entry name" value="GAT1_cyanophycinase"/>
    <property type="match status" value="1"/>
</dbReference>
<accession>A0A553HIW5</accession>
<comment type="similarity">
    <text evidence="1">Belongs to the peptidase S51 family.</text>
</comment>
<dbReference type="InterPro" id="IPR005320">
    <property type="entry name" value="Peptidase_S51"/>
</dbReference>
<comment type="caution">
    <text evidence="6">The sequence shown here is derived from an EMBL/GenBank/DDBJ whole genome shotgun (WGS) entry which is preliminary data.</text>
</comment>
<feature type="chain" id="PRO_5022072163" description="Cyanophycinase" evidence="5">
    <location>
        <begin position="22"/>
        <end position="280"/>
    </location>
</feature>
<dbReference type="PANTHER" id="PTHR36175">
    <property type="entry name" value="CYANOPHYCINASE"/>
    <property type="match status" value="1"/>
</dbReference>
<keyword evidence="2" id="KW-0645">Protease</keyword>
<keyword evidence="4" id="KW-0720">Serine protease</keyword>
<name>A0A553HIW5_9PEZI</name>
<evidence type="ECO:0000313" key="7">
    <source>
        <dbReference type="Proteomes" id="UP000319160"/>
    </source>
</evidence>
<reference evidence="7" key="1">
    <citation type="submission" date="2019-06" db="EMBL/GenBank/DDBJ databases">
        <title>Draft genome sequence of the griseofulvin-producing fungus Xylaria cubensis strain G536.</title>
        <authorList>
            <person name="Mead M.E."/>
            <person name="Raja H.A."/>
            <person name="Steenwyk J.L."/>
            <person name="Knowles S.L."/>
            <person name="Oberlies N.H."/>
            <person name="Rokas A."/>
        </authorList>
    </citation>
    <scope>NUCLEOTIDE SEQUENCE [LARGE SCALE GENOMIC DNA]</scope>
    <source>
        <strain evidence="7">G536</strain>
    </source>
</reference>
<evidence type="ECO:0000256" key="2">
    <source>
        <dbReference type="ARBA" id="ARBA00022670"/>
    </source>
</evidence>
<evidence type="ECO:0000256" key="3">
    <source>
        <dbReference type="ARBA" id="ARBA00022801"/>
    </source>
</evidence>
<evidence type="ECO:0000256" key="4">
    <source>
        <dbReference type="ARBA" id="ARBA00022825"/>
    </source>
</evidence>
<keyword evidence="7" id="KW-1185">Reference proteome</keyword>
<gene>
    <name evidence="6" type="ORF">FHL15_011245</name>
</gene>
<sequence length="280" mass="29721">MRLLKVPALLLFISQSTMASAADPIVGPVKGSLVVVGGGTLSDSIYQEVITRAAGGPIVVIPTADGAPTYDQNAAGASSFRRLGASNVTVLHTYDPKVADTDAFVAPLLEASAVWFGGGRQWRLVDAYAGTKTEAAFKAVLDRGGVIGGSSAGASIQGSFLARGDTATNQVLVGDHTVGFGYLRNVAIDQHVLVRNRIFDMFDILKVRPELLGFGCDENTALVVEGDDAHVIGASYCAFYDGGFWSREGSDEKNLPPKNQIFYFLRAGDRYNLATRKVVE</sequence>
<dbReference type="Gene3D" id="3.40.50.880">
    <property type="match status" value="1"/>
</dbReference>